<sequence length="615" mass="61051">MSETPANTLQYRCDGPHDAPVLVLGPALGTTWHMWDRQVPELSRRWRVVRFDLPGHGGAPAEPAATVGDLTDRLLTTLDTLGVGRFSYAGACLSGAIGTDLALRHPHRLHALALTGSAARFEAAPDTGLRAAAVRDGGLEPVARQVPGLWFTPVFSGAQPAIVDWAVQMVRTTDPVSFAAACEALAAYDARDALARITVPTLVVVGDQDPVTPTAEARTLVAGIPDARLAVVPAARHLAPVEQPVAVTDLLTRHFSAQRRPAPTGPGAAASLPPAGPADAGSPGAALTFSGPADASGSTPAPAGFGPAPAGRARGPEGAAPAPVASGAAAAPAGFPAAGVVPGPSGTGFPGAQAGPSADGSATAAGRGTDRAEAAAGPFARPGATIPLGPPVSGERPPQGGGPVAGPEPVPADLGPAPAGRDRRPEGAPPAPVASRTGAGAGPEPGSVPRQASGSPVVPGPGPGMTIPLGPPVSGAGRAGGAAPGDDRAVRRPEPDRAAQPPQAAPGDRGALPDAVGARPFGAAYEEFVERFARGGPWARPGLDRRTRYLVTLTALAVGGHTGELAAYARAALRAGVSAEEIEETLLQAAPYCGLPAVGAAFDAVGRVMAEEAGA</sequence>
<name>A0ABN3TZG8_9ACTN</name>
<feature type="region of interest" description="Disordered" evidence="1">
    <location>
        <begin position="258"/>
        <end position="330"/>
    </location>
</feature>
<feature type="compositionally biased region" description="Low complexity" evidence="1">
    <location>
        <begin position="498"/>
        <end position="510"/>
    </location>
</feature>
<dbReference type="InterPro" id="IPR029032">
    <property type="entry name" value="AhpD-like"/>
</dbReference>
<reference evidence="4 5" key="1">
    <citation type="journal article" date="2019" name="Int. J. Syst. Evol. Microbiol.">
        <title>The Global Catalogue of Microorganisms (GCM) 10K type strain sequencing project: providing services to taxonomists for standard genome sequencing and annotation.</title>
        <authorList>
            <consortium name="The Broad Institute Genomics Platform"/>
            <consortium name="The Broad Institute Genome Sequencing Center for Infectious Disease"/>
            <person name="Wu L."/>
            <person name="Ma J."/>
        </authorList>
    </citation>
    <scope>NUCLEOTIDE SEQUENCE [LARGE SCALE GENOMIC DNA]</scope>
    <source>
        <strain evidence="4 5">JCM 4542</strain>
    </source>
</reference>
<feature type="compositionally biased region" description="Low complexity" evidence="1">
    <location>
        <begin position="261"/>
        <end position="286"/>
    </location>
</feature>
<proteinExistence type="predicted"/>
<feature type="domain" description="AB hydrolase-1" evidence="2">
    <location>
        <begin position="20"/>
        <end position="117"/>
    </location>
</feature>
<dbReference type="PRINTS" id="PR00111">
    <property type="entry name" value="ABHYDROLASE"/>
</dbReference>
<feature type="compositionally biased region" description="Low complexity" evidence="1">
    <location>
        <begin position="295"/>
        <end position="330"/>
    </location>
</feature>
<evidence type="ECO:0008006" key="6">
    <source>
        <dbReference type="Google" id="ProtNLM"/>
    </source>
</evidence>
<evidence type="ECO:0000259" key="2">
    <source>
        <dbReference type="Pfam" id="PF00561"/>
    </source>
</evidence>
<dbReference type="Pfam" id="PF00561">
    <property type="entry name" value="Abhydrolase_1"/>
    <property type="match status" value="1"/>
</dbReference>
<dbReference type="SUPFAM" id="SSF69118">
    <property type="entry name" value="AhpD-like"/>
    <property type="match status" value="1"/>
</dbReference>
<evidence type="ECO:0000313" key="5">
    <source>
        <dbReference type="Proteomes" id="UP001500886"/>
    </source>
</evidence>
<comment type="caution">
    <text evidence="4">The sequence shown here is derived from an EMBL/GenBank/DDBJ whole genome shotgun (WGS) entry which is preliminary data.</text>
</comment>
<dbReference type="Proteomes" id="UP001500886">
    <property type="component" value="Unassembled WGS sequence"/>
</dbReference>
<dbReference type="InterPro" id="IPR000073">
    <property type="entry name" value="AB_hydrolase_1"/>
</dbReference>
<evidence type="ECO:0000313" key="4">
    <source>
        <dbReference type="EMBL" id="GAA2721495.1"/>
    </source>
</evidence>
<feature type="domain" description="Carboxymuconolactone decarboxylase-like" evidence="3">
    <location>
        <begin position="525"/>
        <end position="604"/>
    </location>
</feature>
<dbReference type="InterPro" id="IPR029058">
    <property type="entry name" value="AB_hydrolase_fold"/>
</dbReference>
<feature type="region of interest" description="Disordered" evidence="1">
    <location>
        <begin position="344"/>
        <end position="516"/>
    </location>
</feature>
<organism evidence="4 5">
    <name type="scientific">Streptomyces luteosporeus</name>
    <dbReference type="NCBI Taxonomy" id="173856"/>
    <lineage>
        <taxon>Bacteria</taxon>
        <taxon>Bacillati</taxon>
        <taxon>Actinomycetota</taxon>
        <taxon>Actinomycetes</taxon>
        <taxon>Kitasatosporales</taxon>
        <taxon>Streptomycetaceae</taxon>
        <taxon>Streptomyces</taxon>
    </lineage>
</organism>
<dbReference type="SUPFAM" id="SSF53474">
    <property type="entry name" value="alpha/beta-Hydrolases"/>
    <property type="match status" value="1"/>
</dbReference>
<gene>
    <name evidence="4" type="ORF">GCM10010315_44460</name>
</gene>
<dbReference type="PANTHER" id="PTHR33570">
    <property type="entry name" value="4-CARBOXYMUCONOLACTONE DECARBOXYLASE FAMILY PROTEIN"/>
    <property type="match status" value="1"/>
</dbReference>
<protein>
    <recommendedName>
        <fullName evidence="6">Alpha/beta fold hydrolase</fullName>
    </recommendedName>
</protein>
<dbReference type="Gene3D" id="3.40.50.1820">
    <property type="entry name" value="alpha/beta hydrolase"/>
    <property type="match status" value="1"/>
</dbReference>
<dbReference type="PANTHER" id="PTHR33570:SF2">
    <property type="entry name" value="CARBOXYMUCONOLACTONE DECARBOXYLASE-LIKE DOMAIN-CONTAINING PROTEIN"/>
    <property type="match status" value="1"/>
</dbReference>
<accession>A0ABN3TZG8</accession>
<feature type="compositionally biased region" description="Basic and acidic residues" evidence="1">
    <location>
        <begin position="485"/>
        <end position="497"/>
    </location>
</feature>
<evidence type="ECO:0000256" key="1">
    <source>
        <dbReference type="SAM" id="MobiDB-lite"/>
    </source>
</evidence>
<dbReference type="Pfam" id="PF02627">
    <property type="entry name" value="CMD"/>
    <property type="match status" value="1"/>
</dbReference>
<dbReference type="InterPro" id="IPR003779">
    <property type="entry name" value="CMD-like"/>
</dbReference>
<keyword evidence="5" id="KW-1185">Reference proteome</keyword>
<dbReference type="EMBL" id="BAAASL010000017">
    <property type="protein sequence ID" value="GAA2721495.1"/>
    <property type="molecule type" value="Genomic_DNA"/>
</dbReference>
<dbReference type="InterPro" id="IPR052512">
    <property type="entry name" value="4CMD/NDH-1_regulator"/>
</dbReference>
<evidence type="ECO:0000259" key="3">
    <source>
        <dbReference type="Pfam" id="PF02627"/>
    </source>
</evidence>
<dbReference type="Gene3D" id="1.20.1290.10">
    <property type="entry name" value="AhpD-like"/>
    <property type="match status" value="1"/>
</dbReference>